<organism evidence="4 5">
    <name type="scientific">Streptomyces mirabilis</name>
    <dbReference type="NCBI Taxonomy" id="68239"/>
    <lineage>
        <taxon>Bacteria</taxon>
        <taxon>Bacillati</taxon>
        <taxon>Actinomycetota</taxon>
        <taxon>Actinomycetes</taxon>
        <taxon>Kitasatosporales</taxon>
        <taxon>Streptomycetaceae</taxon>
        <taxon>Streptomyces</taxon>
    </lineage>
</organism>
<comment type="caution">
    <text evidence="4">The sequence shown here is derived from an EMBL/GenBank/DDBJ whole genome shotgun (WGS) entry which is preliminary data.</text>
</comment>
<accession>A0ABU3UEV0</accession>
<dbReference type="EMBL" id="JARAKF010000001">
    <property type="protein sequence ID" value="MDU8992393.1"/>
    <property type="molecule type" value="Genomic_DNA"/>
</dbReference>
<keyword evidence="5" id="KW-1185">Reference proteome</keyword>
<evidence type="ECO:0000313" key="5">
    <source>
        <dbReference type="Proteomes" id="UP001257627"/>
    </source>
</evidence>
<evidence type="ECO:0000256" key="1">
    <source>
        <dbReference type="SAM" id="MobiDB-lite"/>
    </source>
</evidence>
<name>A0ABU3UEV0_9ACTN</name>
<evidence type="ECO:0000256" key="2">
    <source>
        <dbReference type="SAM" id="Phobius"/>
    </source>
</evidence>
<keyword evidence="2" id="KW-1133">Transmembrane helix</keyword>
<evidence type="ECO:0008006" key="6">
    <source>
        <dbReference type="Google" id="ProtNLM"/>
    </source>
</evidence>
<feature type="chain" id="PRO_5046000549" description="Proline-rich protein" evidence="3">
    <location>
        <begin position="33"/>
        <end position="185"/>
    </location>
</feature>
<feature type="region of interest" description="Disordered" evidence="1">
    <location>
        <begin position="55"/>
        <end position="164"/>
    </location>
</feature>
<gene>
    <name evidence="4" type="ORF">PU648_08490</name>
</gene>
<dbReference type="Proteomes" id="UP001257627">
    <property type="component" value="Unassembled WGS sequence"/>
</dbReference>
<keyword evidence="2" id="KW-0812">Transmembrane</keyword>
<sequence>MHGPQRTRSALVIRVLALLTLTWIIGGAPASAAVADSCAYASIGPDGTDAVAVAGGDLCTISPPPPSPPPPPIPKPPPPPPPAPPPKPRPKPPPPAPPPPPPPASPTPRPPAVAPPPRPAPKPTPTPTPSPTHKARPKPSATPVRYPAYRAPTRKHSPRSGPSLVSLTLLVTVPALLAVAALRPR</sequence>
<keyword evidence="2" id="KW-0472">Membrane</keyword>
<evidence type="ECO:0000256" key="3">
    <source>
        <dbReference type="SAM" id="SignalP"/>
    </source>
</evidence>
<keyword evidence="3" id="KW-0732">Signal</keyword>
<feature type="compositionally biased region" description="Pro residues" evidence="1">
    <location>
        <begin position="62"/>
        <end position="130"/>
    </location>
</feature>
<feature type="transmembrane region" description="Helical" evidence="2">
    <location>
        <begin position="164"/>
        <end position="182"/>
    </location>
</feature>
<dbReference type="RefSeq" id="WP_181653102.1">
    <property type="nucleotide sequence ID" value="NZ_CP107955.1"/>
</dbReference>
<evidence type="ECO:0000313" key="4">
    <source>
        <dbReference type="EMBL" id="MDU8992393.1"/>
    </source>
</evidence>
<reference evidence="4 5" key="1">
    <citation type="submission" date="2023-02" db="EMBL/GenBank/DDBJ databases">
        <authorList>
            <person name="Maleckis M."/>
        </authorList>
    </citation>
    <scope>NUCLEOTIDE SEQUENCE [LARGE SCALE GENOMIC DNA]</scope>
    <source>
        <strain evidence="4 5">P8-A2</strain>
    </source>
</reference>
<proteinExistence type="predicted"/>
<dbReference type="PRINTS" id="PR01217">
    <property type="entry name" value="PRICHEXTENSN"/>
</dbReference>
<feature type="signal peptide" evidence="3">
    <location>
        <begin position="1"/>
        <end position="32"/>
    </location>
</feature>
<protein>
    <recommendedName>
        <fullName evidence="6">Proline-rich protein</fullName>
    </recommendedName>
</protein>